<evidence type="ECO:0000313" key="2">
    <source>
        <dbReference type="EMBL" id="KAK9087643.1"/>
    </source>
</evidence>
<reference evidence="2 3" key="1">
    <citation type="submission" date="2024-01" db="EMBL/GenBank/DDBJ databases">
        <title>Genome assemblies of Stephania.</title>
        <authorList>
            <person name="Yang L."/>
        </authorList>
    </citation>
    <scope>NUCLEOTIDE SEQUENCE [LARGE SCALE GENOMIC DNA]</scope>
    <source>
        <strain evidence="2">YNDBR</strain>
        <tissue evidence="2">Leaf</tissue>
    </source>
</reference>
<protein>
    <submittedName>
        <fullName evidence="2">Uncharacterized protein</fullName>
    </submittedName>
</protein>
<evidence type="ECO:0000256" key="1">
    <source>
        <dbReference type="SAM" id="MobiDB-lite"/>
    </source>
</evidence>
<dbReference type="Proteomes" id="UP001420932">
    <property type="component" value="Unassembled WGS sequence"/>
</dbReference>
<proteinExistence type="predicted"/>
<comment type="caution">
    <text evidence="2">The sequence shown here is derived from an EMBL/GenBank/DDBJ whole genome shotgun (WGS) entry which is preliminary data.</text>
</comment>
<sequence>MLGSTSYGEIGPLPEREKGKISGCTVGARHGRGIGKVQPYFFLPSQPRRSSLPECSYFSS</sequence>
<gene>
    <name evidence="2" type="ORF">Syun_030037</name>
</gene>
<keyword evidence="3" id="KW-1185">Reference proteome</keyword>
<accession>A0AAP0HGL2</accession>
<dbReference type="EMBL" id="JBBNAF010000013">
    <property type="protein sequence ID" value="KAK9087643.1"/>
    <property type="molecule type" value="Genomic_DNA"/>
</dbReference>
<name>A0AAP0HGL2_9MAGN</name>
<dbReference type="AlphaFoldDB" id="A0AAP0HGL2"/>
<feature type="region of interest" description="Disordered" evidence="1">
    <location>
        <begin position="1"/>
        <end position="24"/>
    </location>
</feature>
<organism evidence="2 3">
    <name type="scientific">Stephania yunnanensis</name>
    <dbReference type="NCBI Taxonomy" id="152371"/>
    <lineage>
        <taxon>Eukaryota</taxon>
        <taxon>Viridiplantae</taxon>
        <taxon>Streptophyta</taxon>
        <taxon>Embryophyta</taxon>
        <taxon>Tracheophyta</taxon>
        <taxon>Spermatophyta</taxon>
        <taxon>Magnoliopsida</taxon>
        <taxon>Ranunculales</taxon>
        <taxon>Menispermaceae</taxon>
        <taxon>Menispermoideae</taxon>
        <taxon>Cissampelideae</taxon>
        <taxon>Stephania</taxon>
    </lineage>
</organism>
<evidence type="ECO:0000313" key="3">
    <source>
        <dbReference type="Proteomes" id="UP001420932"/>
    </source>
</evidence>